<protein>
    <submittedName>
        <fullName evidence="3">TRAP transporter substrate-binding protein</fullName>
    </submittedName>
</protein>
<organism evidence="3 4">
    <name type="scientific">Marinomonas phaeophyticola</name>
    <dbReference type="NCBI Taxonomy" id="3004091"/>
    <lineage>
        <taxon>Bacteria</taxon>
        <taxon>Pseudomonadati</taxon>
        <taxon>Pseudomonadota</taxon>
        <taxon>Gammaproteobacteria</taxon>
        <taxon>Oceanospirillales</taxon>
        <taxon>Oceanospirillaceae</taxon>
        <taxon>Marinomonas</taxon>
    </lineage>
</organism>
<evidence type="ECO:0000256" key="2">
    <source>
        <dbReference type="SAM" id="SignalP"/>
    </source>
</evidence>
<proteinExistence type="predicted"/>
<keyword evidence="1 2" id="KW-0732">Signal</keyword>
<dbReference type="NCBIfam" id="NF037995">
    <property type="entry name" value="TRAP_S1"/>
    <property type="match status" value="1"/>
</dbReference>
<sequence>MQFRTFSLVAALSLSSAMIHAETTIRIAHATPETSPIHKSLEYFEENLEKRSNGDFDVQIFSGGQIGSVNEVTELVQIGSIQMTMGASVLLSSVVPEFNVLDTFFLFNDKEQARRVLDGKGGDMIKDAMEDKGFKGIGFFERGFRNFSNNRAPLDSVESFQGLRMRAASNPTQIAAWKSIGAAPMPLNWGEIYSSLQQGLIDGQESALSSIYIERFFEVQKYVSLTGHTYTTEVWFANKEFWDNLSPNQQALLSEVAKETVELQRELTVKENNDTLDTLRKQGLLINEVPVDVKKALGNTINTTIKDDIIKRVGQSFYDDFMDQL</sequence>
<comment type="caution">
    <text evidence="3">The sequence shown here is derived from an EMBL/GenBank/DDBJ whole genome shotgun (WGS) entry which is preliminary data.</text>
</comment>
<dbReference type="CDD" id="cd13603">
    <property type="entry name" value="PBP2_TRAP_Siap_TeaA_like"/>
    <property type="match status" value="1"/>
</dbReference>
<feature type="signal peptide" evidence="2">
    <location>
        <begin position="1"/>
        <end position="21"/>
    </location>
</feature>
<dbReference type="InterPro" id="IPR004682">
    <property type="entry name" value="TRAP_DctP"/>
</dbReference>
<dbReference type="EMBL" id="JAPUBN010000019">
    <property type="protein sequence ID" value="MCZ2722907.1"/>
    <property type="molecule type" value="Genomic_DNA"/>
</dbReference>
<dbReference type="PANTHER" id="PTHR33376">
    <property type="match status" value="1"/>
</dbReference>
<reference evidence="3" key="1">
    <citation type="submission" date="2022-12" db="EMBL/GenBank/DDBJ databases">
        <title>Marinomonas 15G1-11 sp. nov, isolated from marine algae.</title>
        <authorList>
            <person name="Butt M."/>
            <person name="Choi D.G."/>
            <person name="Kim J.M."/>
            <person name="Lee J.K."/>
            <person name="Baek J.H."/>
            <person name="Jeon C.O."/>
        </authorList>
    </citation>
    <scope>NUCLEOTIDE SEQUENCE</scope>
    <source>
        <strain evidence="3">15G1-11</strain>
    </source>
</reference>
<keyword evidence="4" id="KW-1185">Reference proteome</keyword>
<evidence type="ECO:0000313" key="4">
    <source>
        <dbReference type="Proteomes" id="UP001149719"/>
    </source>
</evidence>
<dbReference type="InterPro" id="IPR038404">
    <property type="entry name" value="TRAP_DctP_sf"/>
</dbReference>
<dbReference type="NCBIfam" id="TIGR00787">
    <property type="entry name" value="dctP"/>
    <property type="match status" value="1"/>
</dbReference>
<dbReference type="Gene3D" id="3.40.190.170">
    <property type="entry name" value="Bacterial extracellular solute-binding protein, family 7"/>
    <property type="match status" value="1"/>
</dbReference>
<dbReference type="PANTHER" id="PTHR33376:SF2">
    <property type="entry name" value="DICARBOXYLATE-BINDING PERIPLASMIC PROTEIN"/>
    <property type="match status" value="1"/>
</dbReference>
<dbReference type="InterPro" id="IPR018389">
    <property type="entry name" value="DctP_fam"/>
</dbReference>
<accession>A0ABT4JX00</accession>
<evidence type="ECO:0000256" key="1">
    <source>
        <dbReference type="ARBA" id="ARBA00022729"/>
    </source>
</evidence>
<evidence type="ECO:0000313" key="3">
    <source>
        <dbReference type="EMBL" id="MCZ2722907.1"/>
    </source>
</evidence>
<dbReference type="Pfam" id="PF03480">
    <property type="entry name" value="DctP"/>
    <property type="match status" value="1"/>
</dbReference>
<dbReference type="RefSeq" id="WP_269126922.1">
    <property type="nucleotide sequence ID" value="NZ_JAPUBN010000019.1"/>
</dbReference>
<dbReference type="Proteomes" id="UP001149719">
    <property type="component" value="Unassembled WGS sequence"/>
</dbReference>
<dbReference type="PIRSF" id="PIRSF006470">
    <property type="entry name" value="DctB"/>
    <property type="match status" value="1"/>
</dbReference>
<gene>
    <name evidence="3" type="ORF">O1D97_15135</name>
</gene>
<name>A0ABT4JX00_9GAMM</name>
<feature type="chain" id="PRO_5046665952" evidence="2">
    <location>
        <begin position="22"/>
        <end position="325"/>
    </location>
</feature>